<dbReference type="PANTHER" id="PTHR43047">
    <property type="entry name" value="TWO-COMPONENT HISTIDINE PROTEIN KINASE"/>
    <property type="match status" value="1"/>
</dbReference>
<dbReference type="SUPFAM" id="SSF52172">
    <property type="entry name" value="CheY-like"/>
    <property type="match status" value="1"/>
</dbReference>
<feature type="coiled-coil region" evidence="7">
    <location>
        <begin position="66"/>
        <end position="100"/>
    </location>
</feature>
<dbReference type="AlphaFoldDB" id="A0A2R8AHG5"/>
<dbReference type="Pfam" id="PF00512">
    <property type="entry name" value="HisKA"/>
    <property type="match status" value="1"/>
</dbReference>
<dbReference type="Gene3D" id="3.30.565.10">
    <property type="entry name" value="Histidine kinase-like ATPase, C-terminal domain"/>
    <property type="match status" value="1"/>
</dbReference>
<accession>A0A2R8AHG5</accession>
<dbReference type="SMART" id="SM00387">
    <property type="entry name" value="HATPase_c"/>
    <property type="match status" value="1"/>
</dbReference>
<dbReference type="InterPro" id="IPR004358">
    <property type="entry name" value="Sig_transdc_His_kin-like_C"/>
</dbReference>
<organism evidence="10 11">
    <name type="scientific">Aliiroseovarius pelagivivens</name>
    <dbReference type="NCBI Taxonomy" id="1639690"/>
    <lineage>
        <taxon>Bacteria</taxon>
        <taxon>Pseudomonadati</taxon>
        <taxon>Pseudomonadota</taxon>
        <taxon>Alphaproteobacteria</taxon>
        <taxon>Rhodobacterales</taxon>
        <taxon>Paracoccaceae</taxon>
        <taxon>Aliiroseovarius</taxon>
    </lineage>
</organism>
<dbReference type="CDD" id="cd00156">
    <property type="entry name" value="REC"/>
    <property type="match status" value="1"/>
</dbReference>
<dbReference type="Pfam" id="PF00072">
    <property type="entry name" value="Response_reg"/>
    <property type="match status" value="1"/>
</dbReference>
<dbReference type="OrthoDB" id="9764438at2"/>
<reference evidence="10 11" key="1">
    <citation type="submission" date="2018-03" db="EMBL/GenBank/DDBJ databases">
        <authorList>
            <person name="Keele B.F."/>
        </authorList>
    </citation>
    <scope>NUCLEOTIDE SEQUENCE [LARGE SCALE GENOMIC DNA]</scope>
    <source>
        <strain evidence="10 11">CECT 8811</strain>
    </source>
</reference>
<comment type="catalytic activity">
    <reaction evidence="1">
        <text>ATP + protein L-histidine = ADP + protein N-phospho-L-histidine.</text>
        <dbReference type="EC" id="2.7.13.3"/>
    </reaction>
</comment>
<evidence type="ECO:0000259" key="8">
    <source>
        <dbReference type="PROSITE" id="PS50109"/>
    </source>
</evidence>
<keyword evidence="11" id="KW-1185">Reference proteome</keyword>
<dbReference type="PRINTS" id="PR00344">
    <property type="entry name" value="BCTRLSENSOR"/>
</dbReference>
<dbReference type="Pfam" id="PF12860">
    <property type="entry name" value="PAS_7"/>
    <property type="match status" value="2"/>
</dbReference>
<keyword evidence="3 6" id="KW-0597">Phosphoprotein</keyword>
<dbReference type="EMBL" id="OMOI01000001">
    <property type="protein sequence ID" value="SPF75480.1"/>
    <property type="molecule type" value="Genomic_DNA"/>
</dbReference>
<dbReference type="SMART" id="SM00388">
    <property type="entry name" value="HisKA"/>
    <property type="match status" value="1"/>
</dbReference>
<evidence type="ECO:0000313" key="11">
    <source>
        <dbReference type="Proteomes" id="UP000244911"/>
    </source>
</evidence>
<dbReference type="Gene3D" id="1.10.287.130">
    <property type="match status" value="1"/>
</dbReference>
<dbReference type="GO" id="GO:0005886">
    <property type="term" value="C:plasma membrane"/>
    <property type="evidence" value="ECO:0007669"/>
    <property type="project" value="TreeGrafter"/>
</dbReference>
<dbReference type="InterPro" id="IPR003661">
    <property type="entry name" value="HisK_dim/P_dom"/>
</dbReference>
<evidence type="ECO:0000313" key="10">
    <source>
        <dbReference type="EMBL" id="SPF75480.1"/>
    </source>
</evidence>
<evidence type="ECO:0000256" key="5">
    <source>
        <dbReference type="ARBA" id="ARBA00022777"/>
    </source>
</evidence>
<feature type="coiled-coil region" evidence="7">
    <location>
        <begin position="338"/>
        <end position="372"/>
    </location>
</feature>
<dbReference type="SMART" id="SM00448">
    <property type="entry name" value="REC"/>
    <property type="match status" value="1"/>
</dbReference>
<sequence length="745" mass="83205">MSDPHSTDGLLKAGDSLERENEKLKVIVDKLMSRVERATVDSAKGYMHFERAIALEGEVQQRTSKLEEALDVLHATNAQLAAAQREAEKARQDLSSAVETIQEGFAIFDASETLVMKNSRFSTMFSDVVGEIKRGMSFESYLRLTAGSAHIIRPGGMSVEDWVNQRIAVHRSNSVNFTLELKDDLWLQISEQNTPDGGTIVLQTDITDHTRLEREERAKILDRQAKIVKATLEHIEQGVLIFDADRKLIEWNDPAIEILKINRRLARAGMRLARFERLFEPGVVFTPECQPQVVFEWASIRKNREILRCELEAMNGFQYDVVGQEMADGSFLVSFNDVTKLRQTYKDLHLVNETLEQRVVERTDELRSARDSAERANASKSRFVAAASHDLLQPVNAAKLFISSLEHTELDPKQGSIVGRISQSFRSVETILGALLDISKLDSGQAALNISEFSLDQIFDRLFEEFSGAAAAKGLELSVVPTSVRVKSDPVYLRRILQNLVSNAIRYTKAGRVLVGARHREEHIDVYVIDTGIGISPEEQKLVFKEFHRSEPSQATESAMGLGLAIVERACLMLEHDLELISTVGVGTSIRVSLPLAEQQEMAVETVQPNRDIPVSLKNALIMVIENDPTVQDAMERVLEIWGAAPLIAASLEEAEAHIRELDLLPDIFLVDYHLDDNKNGLDLIGNLRGKHGPLLCVLLTANRSPELSREAHQQGVFLRYKPLDVEDLQELVGGLLASRSNAQT</sequence>
<gene>
    <name evidence="10" type="primary">evgS</name>
    <name evidence="10" type="ORF">ALP8811_00470</name>
</gene>
<evidence type="ECO:0000259" key="9">
    <source>
        <dbReference type="PROSITE" id="PS50110"/>
    </source>
</evidence>
<name>A0A2R8AHG5_9RHOB</name>
<evidence type="ECO:0000256" key="4">
    <source>
        <dbReference type="ARBA" id="ARBA00022679"/>
    </source>
</evidence>
<dbReference type="Gene3D" id="3.30.450.20">
    <property type="entry name" value="PAS domain"/>
    <property type="match status" value="2"/>
</dbReference>
<keyword evidence="7" id="KW-0175">Coiled coil</keyword>
<dbReference type="InterPro" id="IPR001789">
    <property type="entry name" value="Sig_transdc_resp-reg_receiver"/>
</dbReference>
<dbReference type="Proteomes" id="UP000244911">
    <property type="component" value="Unassembled WGS sequence"/>
</dbReference>
<feature type="modified residue" description="4-aspartylphosphate" evidence="6">
    <location>
        <position position="672"/>
    </location>
</feature>
<dbReference type="SUPFAM" id="SSF55874">
    <property type="entry name" value="ATPase domain of HSP90 chaperone/DNA topoisomerase II/histidine kinase"/>
    <property type="match status" value="1"/>
</dbReference>
<dbReference type="Gene3D" id="3.40.50.2300">
    <property type="match status" value="1"/>
</dbReference>
<dbReference type="CDD" id="cd00082">
    <property type="entry name" value="HisKA"/>
    <property type="match status" value="1"/>
</dbReference>
<feature type="domain" description="Response regulatory" evidence="9">
    <location>
        <begin position="621"/>
        <end position="737"/>
    </location>
</feature>
<dbReference type="RefSeq" id="WP_108855578.1">
    <property type="nucleotide sequence ID" value="NZ_OMOI01000001.1"/>
</dbReference>
<keyword evidence="4 10" id="KW-0808">Transferase</keyword>
<dbReference type="PROSITE" id="PS50109">
    <property type="entry name" value="HIS_KIN"/>
    <property type="match status" value="1"/>
</dbReference>
<evidence type="ECO:0000256" key="3">
    <source>
        <dbReference type="ARBA" id="ARBA00022553"/>
    </source>
</evidence>
<dbReference type="GO" id="GO:0000155">
    <property type="term" value="F:phosphorelay sensor kinase activity"/>
    <property type="evidence" value="ECO:0007669"/>
    <property type="project" value="InterPro"/>
</dbReference>
<dbReference type="PANTHER" id="PTHR43047:SF9">
    <property type="entry name" value="HISTIDINE KINASE"/>
    <property type="match status" value="1"/>
</dbReference>
<dbReference type="GO" id="GO:0009927">
    <property type="term" value="F:histidine phosphotransfer kinase activity"/>
    <property type="evidence" value="ECO:0007669"/>
    <property type="project" value="TreeGrafter"/>
</dbReference>
<dbReference type="InterPro" id="IPR005467">
    <property type="entry name" value="His_kinase_dom"/>
</dbReference>
<dbReference type="Pfam" id="PF02518">
    <property type="entry name" value="HATPase_c"/>
    <property type="match status" value="1"/>
</dbReference>
<evidence type="ECO:0000256" key="2">
    <source>
        <dbReference type="ARBA" id="ARBA00012438"/>
    </source>
</evidence>
<dbReference type="EC" id="2.7.13.3" evidence="2"/>
<dbReference type="InterPro" id="IPR036097">
    <property type="entry name" value="HisK_dim/P_sf"/>
</dbReference>
<evidence type="ECO:0000256" key="7">
    <source>
        <dbReference type="SAM" id="Coils"/>
    </source>
</evidence>
<protein>
    <recommendedName>
        <fullName evidence="2">histidine kinase</fullName>
        <ecNumber evidence="2">2.7.13.3</ecNumber>
    </recommendedName>
</protein>
<dbReference type="PROSITE" id="PS50110">
    <property type="entry name" value="RESPONSE_REGULATORY"/>
    <property type="match status" value="1"/>
</dbReference>
<dbReference type="InterPro" id="IPR003594">
    <property type="entry name" value="HATPase_dom"/>
</dbReference>
<evidence type="ECO:0000256" key="6">
    <source>
        <dbReference type="PROSITE-ProRule" id="PRU00169"/>
    </source>
</evidence>
<dbReference type="SUPFAM" id="SSF47384">
    <property type="entry name" value="Homodimeric domain of signal transducing histidine kinase"/>
    <property type="match status" value="1"/>
</dbReference>
<evidence type="ECO:0000256" key="1">
    <source>
        <dbReference type="ARBA" id="ARBA00000085"/>
    </source>
</evidence>
<keyword evidence="5" id="KW-0418">Kinase</keyword>
<feature type="domain" description="Histidine kinase" evidence="8">
    <location>
        <begin position="386"/>
        <end position="598"/>
    </location>
</feature>
<dbReference type="InterPro" id="IPR011006">
    <property type="entry name" value="CheY-like_superfamily"/>
</dbReference>
<dbReference type="InterPro" id="IPR036890">
    <property type="entry name" value="HATPase_C_sf"/>
</dbReference>
<proteinExistence type="predicted"/>